<evidence type="ECO:0000313" key="2">
    <source>
        <dbReference type="EMBL" id="NNG38550.1"/>
    </source>
</evidence>
<gene>
    <name evidence="2" type="ORF">HJ588_04570</name>
</gene>
<organism evidence="2 3">
    <name type="scientific">Flexivirga aerilata</name>
    <dbReference type="NCBI Taxonomy" id="1656889"/>
    <lineage>
        <taxon>Bacteria</taxon>
        <taxon>Bacillati</taxon>
        <taxon>Actinomycetota</taxon>
        <taxon>Actinomycetes</taxon>
        <taxon>Micrococcales</taxon>
        <taxon>Dermacoccaceae</taxon>
        <taxon>Flexivirga</taxon>
    </lineage>
</organism>
<dbReference type="RefSeq" id="WP_171152454.1">
    <property type="nucleotide sequence ID" value="NZ_JABENB010000001.1"/>
</dbReference>
<dbReference type="InterPro" id="IPR003737">
    <property type="entry name" value="GlcNAc_PI_deacetylase-related"/>
</dbReference>
<keyword evidence="3" id="KW-1185">Reference proteome</keyword>
<proteinExistence type="predicted"/>
<sequence length="227" mass="24555">MNPLHPGLLQEVAVLGAHCDDIAIGCGATLQLICRARPGLTVRALVLTGGSSVRADEEHAALSALCGPASVHLTVLDLPDGRVPEHFAEAKDAVAGLRDDSDVDLVLAPHAGDAHQDHRLLGEITPTIFRDHPVLGYEVLKWESDLPRTTLYQPLSAADIDDKLQVLRTCYPSQAGHDWFDDEAFRGLARLRGVQCRAPYAEGFVTDKLTLDLSSPSRGRDQEGESR</sequence>
<protein>
    <submittedName>
        <fullName evidence="2">PIG-L family deacetylase</fullName>
    </submittedName>
</protein>
<keyword evidence="1" id="KW-0862">Zinc</keyword>
<dbReference type="InterPro" id="IPR024078">
    <property type="entry name" value="LmbE-like_dom_sf"/>
</dbReference>
<reference evidence="2 3" key="1">
    <citation type="submission" date="2020-05" db="EMBL/GenBank/DDBJ databases">
        <title>Flexivirga sp. ID2601S isolated from air conditioner.</title>
        <authorList>
            <person name="Kim D.H."/>
        </authorList>
    </citation>
    <scope>NUCLEOTIDE SEQUENCE [LARGE SCALE GENOMIC DNA]</scope>
    <source>
        <strain evidence="2 3">ID2601S</strain>
    </source>
</reference>
<dbReference type="Proteomes" id="UP000557772">
    <property type="component" value="Unassembled WGS sequence"/>
</dbReference>
<dbReference type="Gene3D" id="3.40.50.10320">
    <property type="entry name" value="LmbE-like"/>
    <property type="match status" value="1"/>
</dbReference>
<dbReference type="EMBL" id="JABENB010000001">
    <property type="protein sequence ID" value="NNG38550.1"/>
    <property type="molecule type" value="Genomic_DNA"/>
</dbReference>
<name>A0A849AJH3_9MICO</name>
<dbReference type="AlphaFoldDB" id="A0A849AJH3"/>
<evidence type="ECO:0000256" key="1">
    <source>
        <dbReference type="ARBA" id="ARBA00022833"/>
    </source>
</evidence>
<accession>A0A849AJH3</accession>
<comment type="caution">
    <text evidence="2">The sequence shown here is derived from an EMBL/GenBank/DDBJ whole genome shotgun (WGS) entry which is preliminary data.</text>
</comment>
<dbReference type="Pfam" id="PF02585">
    <property type="entry name" value="PIG-L"/>
    <property type="match status" value="1"/>
</dbReference>
<evidence type="ECO:0000313" key="3">
    <source>
        <dbReference type="Proteomes" id="UP000557772"/>
    </source>
</evidence>
<dbReference type="SUPFAM" id="SSF102588">
    <property type="entry name" value="LmbE-like"/>
    <property type="match status" value="1"/>
</dbReference>
<dbReference type="GO" id="GO:0016137">
    <property type="term" value="P:glycoside metabolic process"/>
    <property type="evidence" value="ECO:0007669"/>
    <property type="project" value="UniProtKB-ARBA"/>
</dbReference>